<dbReference type="AlphaFoldDB" id="A0A8D8B9P0"/>
<keyword evidence="1" id="KW-1133">Transmembrane helix</keyword>
<keyword evidence="1" id="KW-0472">Membrane</keyword>
<evidence type="ECO:0000256" key="1">
    <source>
        <dbReference type="SAM" id="Phobius"/>
    </source>
</evidence>
<evidence type="ECO:0000313" key="2">
    <source>
        <dbReference type="EMBL" id="CAG6470930.1"/>
    </source>
</evidence>
<keyword evidence="1" id="KW-0812">Transmembrane</keyword>
<accession>A0A8D8B9P0</accession>
<name>A0A8D8B9P0_CULPI</name>
<dbReference type="EMBL" id="HBUE01066612">
    <property type="protein sequence ID" value="CAG6470930.1"/>
    <property type="molecule type" value="Transcribed_RNA"/>
</dbReference>
<sequence length="117" mass="13013">MGVSKPAPPGRLFPISTVSHLLQRWCPLGGQHLQHIRFSRFPVLPVSIDKSSFFSLLRITTVPLASASAFILLDLARIMAKYGVRPLFADGPLRPLRRNHITSAQVDAGAQIRRSRF</sequence>
<proteinExistence type="predicted"/>
<protein>
    <submittedName>
        <fullName evidence="2">(northern house mosquito) hypothetical protein</fullName>
    </submittedName>
</protein>
<reference evidence="2" key="1">
    <citation type="submission" date="2021-05" db="EMBL/GenBank/DDBJ databases">
        <authorList>
            <person name="Alioto T."/>
            <person name="Alioto T."/>
            <person name="Gomez Garrido J."/>
        </authorList>
    </citation>
    <scope>NUCLEOTIDE SEQUENCE</scope>
</reference>
<feature type="transmembrane region" description="Helical" evidence="1">
    <location>
        <begin position="53"/>
        <end position="73"/>
    </location>
</feature>
<organism evidence="2">
    <name type="scientific">Culex pipiens</name>
    <name type="common">House mosquito</name>
    <dbReference type="NCBI Taxonomy" id="7175"/>
    <lineage>
        <taxon>Eukaryota</taxon>
        <taxon>Metazoa</taxon>
        <taxon>Ecdysozoa</taxon>
        <taxon>Arthropoda</taxon>
        <taxon>Hexapoda</taxon>
        <taxon>Insecta</taxon>
        <taxon>Pterygota</taxon>
        <taxon>Neoptera</taxon>
        <taxon>Endopterygota</taxon>
        <taxon>Diptera</taxon>
        <taxon>Nematocera</taxon>
        <taxon>Culicoidea</taxon>
        <taxon>Culicidae</taxon>
        <taxon>Culicinae</taxon>
        <taxon>Culicini</taxon>
        <taxon>Culex</taxon>
        <taxon>Culex</taxon>
    </lineage>
</organism>